<keyword evidence="2" id="KW-1185">Reference proteome</keyword>
<reference evidence="1" key="1">
    <citation type="submission" date="2022-06" db="EMBL/GenBank/DDBJ databases">
        <title>Aquibacillus sp. a new bacterium isolated from soil saline samples.</title>
        <authorList>
            <person name="Galisteo C."/>
            <person name="De La Haba R."/>
            <person name="Sanchez-Porro C."/>
            <person name="Ventosa A."/>
        </authorList>
    </citation>
    <scope>NUCLEOTIDE SEQUENCE</scope>
    <source>
        <strain evidence="1">3ASR75-54</strain>
    </source>
</reference>
<evidence type="ECO:0000313" key="2">
    <source>
        <dbReference type="Proteomes" id="UP001145069"/>
    </source>
</evidence>
<dbReference type="RefSeq" id="WP_272445586.1">
    <property type="nucleotide sequence ID" value="NZ_JAMQKC010000003.1"/>
</dbReference>
<name>A0A9X3WBJ0_9BACI</name>
<evidence type="ECO:0000313" key="1">
    <source>
        <dbReference type="EMBL" id="MDC3416582.1"/>
    </source>
</evidence>
<proteinExistence type="predicted"/>
<gene>
    <name evidence="1" type="ORF">NC799_06585</name>
</gene>
<dbReference type="AlphaFoldDB" id="A0A9X3WBJ0"/>
<sequence length="112" mass="12890">MRKWILAFLTSVIVSVGFVGDLSVSAKVAKISPEVADPIKDGMTHTWKKTSSDFEMIHAKTHEYTVWHNFIKKTRKCDVTYKIRTDVWFCDLHDHTKSAVSLEETIHSEKHS</sequence>
<organism evidence="1 2">
    <name type="scientific">Aquibacillus salsiterrae</name>
    <dbReference type="NCBI Taxonomy" id="2950439"/>
    <lineage>
        <taxon>Bacteria</taxon>
        <taxon>Bacillati</taxon>
        <taxon>Bacillota</taxon>
        <taxon>Bacilli</taxon>
        <taxon>Bacillales</taxon>
        <taxon>Bacillaceae</taxon>
        <taxon>Aquibacillus</taxon>
    </lineage>
</organism>
<dbReference type="Proteomes" id="UP001145069">
    <property type="component" value="Unassembled WGS sequence"/>
</dbReference>
<accession>A0A9X3WBJ0</accession>
<protein>
    <submittedName>
        <fullName evidence="1">Uncharacterized protein</fullName>
    </submittedName>
</protein>
<dbReference type="EMBL" id="JAMQKC010000003">
    <property type="protein sequence ID" value="MDC3416582.1"/>
    <property type="molecule type" value="Genomic_DNA"/>
</dbReference>
<comment type="caution">
    <text evidence="1">The sequence shown here is derived from an EMBL/GenBank/DDBJ whole genome shotgun (WGS) entry which is preliminary data.</text>
</comment>